<reference evidence="2 3" key="1">
    <citation type="submission" date="2019-03" db="EMBL/GenBank/DDBJ databases">
        <title>First draft genome of Liparis tanakae, snailfish: a comprehensive survey of snailfish specific genes.</title>
        <authorList>
            <person name="Kim W."/>
            <person name="Song I."/>
            <person name="Jeong J.-H."/>
            <person name="Kim D."/>
            <person name="Kim S."/>
            <person name="Ryu S."/>
            <person name="Song J.Y."/>
            <person name="Lee S.K."/>
        </authorList>
    </citation>
    <scope>NUCLEOTIDE SEQUENCE [LARGE SCALE GENOMIC DNA]</scope>
    <source>
        <tissue evidence="2">Muscle</tissue>
    </source>
</reference>
<feature type="signal peptide" evidence="1">
    <location>
        <begin position="1"/>
        <end position="17"/>
    </location>
</feature>
<keyword evidence="3" id="KW-1185">Reference proteome</keyword>
<dbReference type="Proteomes" id="UP000314294">
    <property type="component" value="Unassembled WGS sequence"/>
</dbReference>
<comment type="caution">
    <text evidence="2">The sequence shown here is derived from an EMBL/GenBank/DDBJ whole genome shotgun (WGS) entry which is preliminary data.</text>
</comment>
<evidence type="ECO:0000313" key="2">
    <source>
        <dbReference type="EMBL" id="TNN54910.1"/>
    </source>
</evidence>
<organism evidence="2 3">
    <name type="scientific">Liparis tanakae</name>
    <name type="common">Tanaka's snailfish</name>
    <dbReference type="NCBI Taxonomy" id="230148"/>
    <lineage>
        <taxon>Eukaryota</taxon>
        <taxon>Metazoa</taxon>
        <taxon>Chordata</taxon>
        <taxon>Craniata</taxon>
        <taxon>Vertebrata</taxon>
        <taxon>Euteleostomi</taxon>
        <taxon>Actinopterygii</taxon>
        <taxon>Neopterygii</taxon>
        <taxon>Teleostei</taxon>
        <taxon>Neoteleostei</taxon>
        <taxon>Acanthomorphata</taxon>
        <taxon>Eupercaria</taxon>
        <taxon>Perciformes</taxon>
        <taxon>Cottioidei</taxon>
        <taxon>Cottales</taxon>
        <taxon>Liparidae</taxon>
        <taxon>Liparis</taxon>
    </lineage>
</organism>
<keyword evidence="1" id="KW-0732">Signal</keyword>
<name>A0A4Z2GNW5_9TELE</name>
<evidence type="ECO:0000256" key="1">
    <source>
        <dbReference type="SAM" id="SignalP"/>
    </source>
</evidence>
<accession>A0A4Z2GNW5</accession>
<feature type="chain" id="PRO_5021282543" description="Secreted protein" evidence="1">
    <location>
        <begin position="18"/>
        <end position="83"/>
    </location>
</feature>
<proteinExistence type="predicted"/>
<evidence type="ECO:0008006" key="4">
    <source>
        <dbReference type="Google" id="ProtNLM"/>
    </source>
</evidence>
<gene>
    <name evidence="2" type="ORF">EYF80_034855</name>
</gene>
<evidence type="ECO:0000313" key="3">
    <source>
        <dbReference type="Proteomes" id="UP000314294"/>
    </source>
</evidence>
<dbReference type="AlphaFoldDB" id="A0A4Z2GNW5"/>
<dbReference type="EMBL" id="SRLO01000471">
    <property type="protein sequence ID" value="TNN54910.1"/>
    <property type="molecule type" value="Genomic_DNA"/>
</dbReference>
<protein>
    <recommendedName>
        <fullName evidence="4">Secreted protein</fullName>
    </recommendedName>
</protein>
<sequence length="83" mass="9669">MMLVGLLLSVFSAGKRRVAHVYLQPMMNALWENVKALRLPADPPRVKHTCQEPRWHRRRLIEIGVMSDANEARCHAVDFYHYA</sequence>